<organism evidence="2 3">
    <name type="scientific">Araneus ventricosus</name>
    <name type="common">Orbweaver spider</name>
    <name type="synonym">Epeira ventricosa</name>
    <dbReference type="NCBI Taxonomy" id="182803"/>
    <lineage>
        <taxon>Eukaryota</taxon>
        <taxon>Metazoa</taxon>
        <taxon>Ecdysozoa</taxon>
        <taxon>Arthropoda</taxon>
        <taxon>Chelicerata</taxon>
        <taxon>Arachnida</taxon>
        <taxon>Araneae</taxon>
        <taxon>Araneomorphae</taxon>
        <taxon>Entelegynae</taxon>
        <taxon>Araneoidea</taxon>
        <taxon>Araneidae</taxon>
        <taxon>Araneus</taxon>
    </lineage>
</organism>
<evidence type="ECO:0000313" key="2">
    <source>
        <dbReference type="EMBL" id="GBM91873.1"/>
    </source>
</evidence>
<feature type="domain" description="EF-hand" evidence="1">
    <location>
        <begin position="97"/>
        <end position="132"/>
    </location>
</feature>
<evidence type="ECO:0000259" key="1">
    <source>
        <dbReference type="PROSITE" id="PS50222"/>
    </source>
</evidence>
<feature type="domain" description="EF-hand" evidence="1">
    <location>
        <begin position="19"/>
        <end position="54"/>
    </location>
</feature>
<dbReference type="Pfam" id="PF13499">
    <property type="entry name" value="EF-hand_7"/>
    <property type="match status" value="1"/>
</dbReference>
<accession>A0A4Y2JNA8</accession>
<dbReference type="SMART" id="SM00054">
    <property type="entry name" value="EFh"/>
    <property type="match status" value="2"/>
</dbReference>
<dbReference type="PANTHER" id="PTHR46763:SF1">
    <property type="entry name" value="DYNEIN REGULATORY COMPLEX PROTEIN 8"/>
    <property type="match status" value="1"/>
</dbReference>
<dbReference type="AlphaFoldDB" id="A0A4Y2JNA8"/>
<dbReference type="FunFam" id="1.10.238.10:FF:000001">
    <property type="entry name" value="Calmodulin 1"/>
    <property type="match status" value="1"/>
</dbReference>
<dbReference type="CDD" id="cd00051">
    <property type="entry name" value="EFh"/>
    <property type="match status" value="1"/>
</dbReference>
<dbReference type="Gene3D" id="1.10.238.10">
    <property type="entry name" value="EF-hand"/>
    <property type="match status" value="2"/>
</dbReference>
<evidence type="ECO:0000313" key="3">
    <source>
        <dbReference type="Proteomes" id="UP000499080"/>
    </source>
</evidence>
<keyword evidence="3" id="KW-1185">Reference proteome</keyword>
<dbReference type="OrthoDB" id="10260307at2759"/>
<comment type="caution">
    <text evidence="2">The sequence shown here is derived from an EMBL/GenBank/DDBJ whole genome shotgun (WGS) entry which is preliminary data.</text>
</comment>
<dbReference type="GO" id="GO:0005509">
    <property type="term" value="F:calcium ion binding"/>
    <property type="evidence" value="ECO:0007669"/>
    <property type="project" value="InterPro"/>
</dbReference>
<dbReference type="EMBL" id="BGPR01003740">
    <property type="protein sequence ID" value="GBM91873.1"/>
    <property type="molecule type" value="Genomic_DNA"/>
</dbReference>
<dbReference type="PANTHER" id="PTHR46763">
    <property type="entry name" value="DYNEIN REGULATORY COMPLEX PROTEIN 8"/>
    <property type="match status" value="1"/>
</dbReference>
<sequence>MFKKSAKPEKSKKSSYQAFTENQIAEAFEVFDEDRKGKAKIKHLGTIIRAMGRVPSQYELEEMSSEIEDKEYPGYFRLEKLLPPLTKILMKDQWKPASKEEIIKAFRVLDSDRKGYLEAEQLRKLFLQHGDKFPEEAVQIFLDNATADPTGKINYKEYSEQLVVPPVFDIAENRREIREKLVDDRYRMC</sequence>
<reference evidence="2 3" key="1">
    <citation type="journal article" date="2019" name="Sci. Rep.">
        <title>Orb-weaving spider Araneus ventricosus genome elucidates the spidroin gene catalogue.</title>
        <authorList>
            <person name="Kono N."/>
            <person name="Nakamura H."/>
            <person name="Ohtoshi R."/>
            <person name="Moran D.A.P."/>
            <person name="Shinohara A."/>
            <person name="Yoshida Y."/>
            <person name="Fujiwara M."/>
            <person name="Mori M."/>
            <person name="Tomita M."/>
            <person name="Arakawa K."/>
        </authorList>
    </citation>
    <scope>NUCLEOTIDE SEQUENCE [LARGE SCALE GENOMIC DNA]</scope>
</reference>
<protein>
    <submittedName>
        <fullName evidence="2">Dynein regulatory complex protein 8</fullName>
    </submittedName>
</protein>
<dbReference type="InterPro" id="IPR002048">
    <property type="entry name" value="EF_hand_dom"/>
</dbReference>
<dbReference type="InterPro" id="IPR011992">
    <property type="entry name" value="EF-hand-dom_pair"/>
</dbReference>
<dbReference type="Proteomes" id="UP000499080">
    <property type="component" value="Unassembled WGS sequence"/>
</dbReference>
<proteinExistence type="predicted"/>
<dbReference type="PROSITE" id="PS50222">
    <property type="entry name" value="EF_HAND_2"/>
    <property type="match status" value="2"/>
</dbReference>
<gene>
    <name evidence="2" type="primary">Efcab2_0</name>
    <name evidence="2" type="ORF">AVEN_270165_1</name>
</gene>
<dbReference type="SUPFAM" id="SSF47473">
    <property type="entry name" value="EF-hand"/>
    <property type="match status" value="1"/>
</dbReference>
<name>A0A4Y2JNA8_ARAVE</name>